<keyword evidence="2" id="KW-1185">Reference proteome</keyword>
<dbReference type="Proteomes" id="UP001163846">
    <property type="component" value="Unassembled WGS sequence"/>
</dbReference>
<protein>
    <submittedName>
        <fullName evidence="1">Uncharacterized protein</fullName>
    </submittedName>
</protein>
<feature type="non-terminal residue" evidence="1">
    <location>
        <position position="124"/>
    </location>
</feature>
<evidence type="ECO:0000313" key="1">
    <source>
        <dbReference type="EMBL" id="KAJ3831626.1"/>
    </source>
</evidence>
<proteinExistence type="predicted"/>
<comment type="caution">
    <text evidence="1">The sequence shown here is derived from an EMBL/GenBank/DDBJ whole genome shotgun (WGS) entry which is preliminary data.</text>
</comment>
<dbReference type="EMBL" id="MU807334">
    <property type="protein sequence ID" value="KAJ3831626.1"/>
    <property type="molecule type" value="Genomic_DNA"/>
</dbReference>
<evidence type="ECO:0000313" key="2">
    <source>
        <dbReference type="Proteomes" id="UP001163846"/>
    </source>
</evidence>
<reference evidence="1" key="1">
    <citation type="submission" date="2022-08" db="EMBL/GenBank/DDBJ databases">
        <authorList>
            <consortium name="DOE Joint Genome Institute"/>
            <person name="Min B."/>
            <person name="Riley R."/>
            <person name="Sierra-Patev S."/>
            <person name="Naranjo-Ortiz M."/>
            <person name="Looney B."/>
            <person name="Konkel Z."/>
            <person name="Slot J.C."/>
            <person name="Sakamoto Y."/>
            <person name="Steenwyk J.L."/>
            <person name="Rokas A."/>
            <person name="Carro J."/>
            <person name="Camarero S."/>
            <person name="Ferreira P."/>
            <person name="Molpeceres G."/>
            <person name="Ruiz-Duenas F.J."/>
            <person name="Serrano A."/>
            <person name="Henrissat B."/>
            <person name="Drula E."/>
            <person name="Hughes K.W."/>
            <person name="Mata J.L."/>
            <person name="Ishikawa N.K."/>
            <person name="Vargas-Isla R."/>
            <person name="Ushijima S."/>
            <person name="Smith C.A."/>
            <person name="Ahrendt S."/>
            <person name="Andreopoulos W."/>
            <person name="He G."/>
            <person name="Labutti K."/>
            <person name="Lipzen A."/>
            <person name="Ng V."/>
            <person name="Sandor L."/>
            <person name="Barry K."/>
            <person name="Martinez A.T."/>
            <person name="Xiao Y."/>
            <person name="Gibbons J.G."/>
            <person name="Terashima K."/>
            <person name="Hibbett D.S."/>
            <person name="Grigoriev I.V."/>
        </authorList>
    </citation>
    <scope>NUCLEOTIDE SEQUENCE</scope>
    <source>
        <strain evidence="1">TFB9207</strain>
    </source>
</reference>
<dbReference type="AlphaFoldDB" id="A0AA38NVY0"/>
<organism evidence="1 2">
    <name type="scientific">Lentinula raphanica</name>
    <dbReference type="NCBI Taxonomy" id="153919"/>
    <lineage>
        <taxon>Eukaryota</taxon>
        <taxon>Fungi</taxon>
        <taxon>Dikarya</taxon>
        <taxon>Basidiomycota</taxon>
        <taxon>Agaricomycotina</taxon>
        <taxon>Agaricomycetes</taxon>
        <taxon>Agaricomycetidae</taxon>
        <taxon>Agaricales</taxon>
        <taxon>Marasmiineae</taxon>
        <taxon>Omphalotaceae</taxon>
        <taxon>Lentinula</taxon>
    </lineage>
</organism>
<gene>
    <name evidence="1" type="ORF">F5878DRAFT_549290</name>
</gene>
<sequence length="124" mass="13239">MSTQSSLPPIQVFVESRQLDNIANFLSYSDSIVSIARGYGLEGYLDGTISRPDLNAAPAVMAAGPNSGVGVVPLATSNNSTKPSRDEWDIHNARIAAIIFLNVKDPRGIGLSPTLTAQDMWSHI</sequence>
<name>A0AA38NVY0_9AGAR</name>
<accession>A0AA38NVY0</accession>